<comment type="subcellular location">
    <subcellularLocation>
        <location evidence="1">Secreted</location>
    </subcellularLocation>
</comment>
<dbReference type="GO" id="GO:0005615">
    <property type="term" value="C:extracellular space"/>
    <property type="evidence" value="ECO:0007669"/>
    <property type="project" value="TreeGrafter"/>
</dbReference>
<reference evidence="11" key="1">
    <citation type="submission" date="2025-08" db="UniProtKB">
        <authorList>
            <consortium name="RefSeq"/>
        </authorList>
    </citation>
    <scope>IDENTIFICATION</scope>
</reference>
<evidence type="ECO:0000256" key="9">
    <source>
        <dbReference type="SAM" id="MobiDB-lite"/>
    </source>
</evidence>
<dbReference type="PANTHER" id="PTHR10136:SF6">
    <property type="entry name" value="UTEROGLOBIN"/>
    <property type="match status" value="1"/>
</dbReference>
<dbReference type="GO" id="GO:0019834">
    <property type="term" value="F:phospholipase A2 inhibitor activity"/>
    <property type="evidence" value="ECO:0007669"/>
    <property type="project" value="UniProtKB-KW"/>
</dbReference>
<sequence>MRGQTVRLQEERGSQGLCSSTRPPFHSAPPPEGRRPRRGWAVGGLARARSHGCSLLSRSCQDLPLFHTILQNFLTGSLPGYQSTVEPFRPDQDVKEAGTRMKTLVDTLPHSTRRAVLRLSEKIVKTSVCA</sequence>
<dbReference type="GO" id="GO:0005737">
    <property type="term" value="C:cytoplasm"/>
    <property type="evidence" value="ECO:0007669"/>
    <property type="project" value="TreeGrafter"/>
</dbReference>
<name>A0AAX6SFA8_HETGA</name>
<evidence type="ECO:0000256" key="7">
    <source>
        <dbReference type="ARBA" id="ARBA00031712"/>
    </source>
</evidence>
<dbReference type="GO" id="GO:0007165">
    <property type="term" value="P:signal transduction"/>
    <property type="evidence" value="ECO:0007669"/>
    <property type="project" value="InterPro"/>
</dbReference>
<feature type="region of interest" description="Disordered" evidence="9">
    <location>
        <begin position="1"/>
        <end position="37"/>
    </location>
</feature>
<gene>
    <name evidence="11" type="primary">Scgb1a1</name>
</gene>
<keyword evidence="10" id="KW-1185">Reference proteome</keyword>
<keyword evidence="6" id="KW-1015">Disulfide bond</keyword>
<keyword evidence="4" id="KW-0964">Secreted</keyword>
<dbReference type="GeneID" id="106007621"/>
<proteinExistence type="inferred from homology"/>
<dbReference type="InterPro" id="IPR035960">
    <property type="entry name" value="Secretoglobin_sf"/>
</dbReference>
<evidence type="ECO:0000256" key="8">
    <source>
        <dbReference type="ARBA" id="ARBA00047071"/>
    </source>
</evidence>
<evidence type="ECO:0000256" key="4">
    <source>
        <dbReference type="ARBA" id="ARBA00022525"/>
    </source>
</evidence>
<protein>
    <recommendedName>
        <fullName evidence="3">Uteroglobin</fullName>
    </recommendedName>
    <alternativeName>
        <fullName evidence="7">Secretoglobin family 1A member 1</fullName>
    </alternativeName>
</protein>
<evidence type="ECO:0000313" key="11">
    <source>
        <dbReference type="RefSeq" id="XP_021107479.1"/>
    </source>
</evidence>
<evidence type="ECO:0000313" key="10">
    <source>
        <dbReference type="Proteomes" id="UP000694906"/>
    </source>
</evidence>
<organism evidence="10 11">
    <name type="scientific">Heterocephalus glaber</name>
    <name type="common">Naked mole rat</name>
    <dbReference type="NCBI Taxonomy" id="10181"/>
    <lineage>
        <taxon>Eukaryota</taxon>
        <taxon>Metazoa</taxon>
        <taxon>Chordata</taxon>
        <taxon>Craniata</taxon>
        <taxon>Vertebrata</taxon>
        <taxon>Euteleostomi</taxon>
        <taxon>Mammalia</taxon>
        <taxon>Eutheria</taxon>
        <taxon>Euarchontoglires</taxon>
        <taxon>Glires</taxon>
        <taxon>Rodentia</taxon>
        <taxon>Hystricomorpha</taxon>
        <taxon>Bathyergidae</taxon>
        <taxon>Heterocephalus</taxon>
    </lineage>
</organism>
<comment type="subunit">
    <text evidence="8">Antiparallel homodimer; disulfide-linked. Interaction with LMBR1L is controversial.</text>
</comment>
<dbReference type="InterPro" id="IPR016126">
    <property type="entry name" value="Secretoglobin"/>
</dbReference>
<evidence type="ECO:0000256" key="6">
    <source>
        <dbReference type="ARBA" id="ARBA00023157"/>
    </source>
</evidence>
<dbReference type="SMART" id="SM00096">
    <property type="entry name" value="UTG"/>
    <property type="match status" value="1"/>
</dbReference>
<evidence type="ECO:0000256" key="2">
    <source>
        <dbReference type="ARBA" id="ARBA00008650"/>
    </source>
</evidence>
<dbReference type="Proteomes" id="UP000694906">
    <property type="component" value="Unplaced"/>
</dbReference>
<dbReference type="RefSeq" id="XP_021107479.1">
    <property type="nucleotide sequence ID" value="XM_021251820.1"/>
</dbReference>
<dbReference type="InterPro" id="IPR000329">
    <property type="entry name" value="Uteroglobin"/>
</dbReference>
<dbReference type="PROSITE" id="PS51311">
    <property type="entry name" value="SCGB"/>
    <property type="match status" value="1"/>
</dbReference>
<accession>A0AAX6SFA8</accession>
<dbReference type="InterPro" id="IPR043215">
    <property type="entry name" value="Secretoglobin_1C-like"/>
</dbReference>
<comment type="similarity">
    <text evidence="2">Belongs to the secretoglobin family.</text>
</comment>
<evidence type="ECO:0000256" key="5">
    <source>
        <dbReference type="ARBA" id="ARBA00023005"/>
    </source>
</evidence>
<dbReference type="CTD" id="7356"/>
<dbReference type="PRINTS" id="PR00486">
    <property type="entry name" value="UTEROGLOBIN"/>
</dbReference>
<evidence type="ECO:0000256" key="3">
    <source>
        <dbReference type="ARBA" id="ARBA00020696"/>
    </source>
</evidence>
<dbReference type="Pfam" id="PF01099">
    <property type="entry name" value="Uteroglobin"/>
    <property type="match status" value="1"/>
</dbReference>
<dbReference type="AlphaFoldDB" id="A0AAX6SFA8"/>
<evidence type="ECO:0000256" key="1">
    <source>
        <dbReference type="ARBA" id="ARBA00004613"/>
    </source>
</evidence>
<dbReference type="PANTHER" id="PTHR10136">
    <property type="entry name" value="SECRETOGLOBIN FAMILY 1 MEMBER"/>
    <property type="match status" value="1"/>
</dbReference>
<keyword evidence="5" id="KW-0593">Phospholipase A2 inhibitor</keyword>
<dbReference type="Gene3D" id="1.10.210.10">
    <property type="entry name" value="Secretoglobin"/>
    <property type="match status" value="1"/>
</dbReference>
<dbReference type="SUPFAM" id="SSF48201">
    <property type="entry name" value="Uteroglobin-like"/>
    <property type="match status" value="1"/>
</dbReference>